<accession>A0ABS4ANF9</accession>
<protein>
    <recommendedName>
        <fullName evidence="4">Methylamine utilization protein MauE</fullName>
    </recommendedName>
</protein>
<keyword evidence="3" id="KW-1185">Reference proteome</keyword>
<evidence type="ECO:0008006" key="4">
    <source>
        <dbReference type="Google" id="ProtNLM"/>
    </source>
</evidence>
<name>A0ABS4ANF9_9PROT</name>
<proteinExistence type="predicted"/>
<organism evidence="2 3">
    <name type="scientific">Roseomonas nitratireducens</name>
    <dbReference type="NCBI Taxonomy" id="2820810"/>
    <lineage>
        <taxon>Bacteria</taxon>
        <taxon>Pseudomonadati</taxon>
        <taxon>Pseudomonadota</taxon>
        <taxon>Alphaproteobacteria</taxon>
        <taxon>Acetobacterales</taxon>
        <taxon>Roseomonadaceae</taxon>
        <taxon>Roseomonas</taxon>
    </lineage>
</organism>
<comment type="caution">
    <text evidence="2">The sequence shown here is derived from an EMBL/GenBank/DDBJ whole genome shotgun (WGS) entry which is preliminary data.</text>
</comment>
<dbReference type="RefSeq" id="WP_209350109.1">
    <property type="nucleotide sequence ID" value="NZ_JAGIYZ010000001.1"/>
</dbReference>
<keyword evidence="1" id="KW-1133">Transmembrane helix</keyword>
<evidence type="ECO:0000313" key="3">
    <source>
        <dbReference type="Proteomes" id="UP000680815"/>
    </source>
</evidence>
<feature type="transmembrane region" description="Helical" evidence="1">
    <location>
        <begin position="111"/>
        <end position="132"/>
    </location>
</feature>
<reference evidence="2 3" key="1">
    <citation type="submission" date="2021-03" db="EMBL/GenBank/DDBJ databases">
        <authorList>
            <person name="So Y."/>
        </authorList>
    </citation>
    <scope>NUCLEOTIDE SEQUENCE [LARGE SCALE GENOMIC DNA]</scope>
    <source>
        <strain evidence="2 3">PWR1</strain>
    </source>
</reference>
<keyword evidence="1" id="KW-0472">Membrane</keyword>
<evidence type="ECO:0000313" key="2">
    <source>
        <dbReference type="EMBL" id="MBP0462749.1"/>
    </source>
</evidence>
<dbReference type="EMBL" id="JAGIYZ010000001">
    <property type="protein sequence ID" value="MBP0462749.1"/>
    <property type="molecule type" value="Genomic_DNA"/>
</dbReference>
<gene>
    <name evidence="2" type="ORF">J5Y09_02390</name>
</gene>
<keyword evidence="1" id="KW-0812">Transmembrane</keyword>
<feature type="transmembrane region" description="Helical" evidence="1">
    <location>
        <begin position="69"/>
        <end position="87"/>
    </location>
</feature>
<evidence type="ECO:0000256" key="1">
    <source>
        <dbReference type="SAM" id="Phobius"/>
    </source>
</evidence>
<dbReference type="Proteomes" id="UP000680815">
    <property type="component" value="Unassembled WGS sequence"/>
</dbReference>
<sequence>MVRVLLAVATVALFAFLPLEAIWDRWKLCGDSATAGSCDRVVSDGLIIAATSAAAAILAWFGIVRGVGWAIAIGFVGLVITFMIMSLKTSDVCPQGLGYCSPDGLAVVDRWAFIHFATVLIGCAGSITGIVVRRRRSREAQTAILDPGGT</sequence>
<feature type="transmembrane region" description="Helical" evidence="1">
    <location>
        <begin position="45"/>
        <end position="62"/>
    </location>
</feature>